<evidence type="ECO:0000313" key="5">
    <source>
        <dbReference type="RefSeq" id="XP_017886106.1"/>
    </source>
</evidence>
<proteinExistence type="predicted"/>
<evidence type="ECO:0000313" key="7">
    <source>
        <dbReference type="RefSeq" id="XP_026672373.1"/>
    </source>
</evidence>
<gene>
    <name evidence="5 6 7" type="primary">LOC108628591</name>
</gene>
<organism evidence="4 5">
    <name type="scientific">Ceratina calcarata</name>
    <dbReference type="NCBI Taxonomy" id="156304"/>
    <lineage>
        <taxon>Eukaryota</taxon>
        <taxon>Metazoa</taxon>
        <taxon>Ecdysozoa</taxon>
        <taxon>Arthropoda</taxon>
        <taxon>Hexapoda</taxon>
        <taxon>Insecta</taxon>
        <taxon>Pterygota</taxon>
        <taxon>Neoptera</taxon>
        <taxon>Endopterygota</taxon>
        <taxon>Hymenoptera</taxon>
        <taxon>Apocrita</taxon>
        <taxon>Aculeata</taxon>
        <taxon>Apoidea</taxon>
        <taxon>Anthophila</taxon>
        <taxon>Apidae</taxon>
        <taxon>Ceratina</taxon>
        <taxon>Zadontomerus</taxon>
    </lineage>
</organism>
<dbReference type="Pfam" id="PF11027">
    <property type="entry name" value="DUF2615"/>
    <property type="match status" value="1"/>
</dbReference>
<feature type="transmembrane region" description="Helical" evidence="3">
    <location>
        <begin position="56"/>
        <end position="72"/>
    </location>
</feature>
<evidence type="ECO:0000256" key="2">
    <source>
        <dbReference type="SAM" id="MobiDB-lite"/>
    </source>
</evidence>
<evidence type="ECO:0000313" key="4">
    <source>
        <dbReference type="Proteomes" id="UP000694925"/>
    </source>
</evidence>
<keyword evidence="3" id="KW-0472">Membrane</keyword>
<keyword evidence="3" id="KW-1133">Transmembrane helix</keyword>
<dbReference type="KEGG" id="ccal:108628591"/>
<dbReference type="AlphaFoldDB" id="A0AAJ7NAT4"/>
<feature type="compositionally biased region" description="Basic and acidic residues" evidence="2">
    <location>
        <begin position="83"/>
        <end position="95"/>
    </location>
</feature>
<dbReference type="InterPro" id="IPR020309">
    <property type="entry name" value="Smim-14"/>
</dbReference>
<dbReference type="RefSeq" id="XP_017886107.1">
    <property type="nucleotide sequence ID" value="XM_018030618.2"/>
</dbReference>
<keyword evidence="4" id="KW-1185">Reference proteome</keyword>
<dbReference type="Proteomes" id="UP000694925">
    <property type="component" value="Unplaced"/>
</dbReference>
<dbReference type="PANTHER" id="PTHR31019:SF1">
    <property type="entry name" value="SMALL INTEGRAL MEMBRANE PROTEIN 14"/>
    <property type="match status" value="1"/>
</dbReference>
<dbReference type="RefSeq" id="XP_017886106.1">
    <property type="nucleotide sequence ID" value="XM_018030617.2"/>
</dbReference>
<dbReference type="GeneID" id="108628591"/>
<protein>
    <recommendedName>
        <fullName evidence="1">Small integral membrane protein 14</fullName>
    </recommendedName>
</protein>
<accession>A0AAJ7NAT4</accession>
<feature type="region of interest" description="Disordered" evidence="2">
    <location>
        <begin position="83"/>
        <end position="105"/>
    </location>
</feature>
<evidence type="ECO:0000313" key="6">
    <source>
        <dbReference type="RefSeq" id="XP_017886107.1"/>
    </source>
</evidence>
<evidence type="ECO:0000256" key="3">
    <source>
        <dbReference type="SAM" id="Phobius"/>
    </source>
</evidence>
<name>A0AAJ7NAT4_9HYME</name>
<sequence>MADEAFDICENIWNHEWTMQRLLSILRQSQSYCTDNECVNLSHLPGPPAVTSSSDSFMTCLMIAFAVLMYVLRPNCLRQLRNDTTKHRDNEHDSNDEPPAPSTAQ</sequence>
<reference evidence="5 6" key="1">
    <citation type="submission" date="2025-04" db="UniProtKB">
        <authorList>
            <consortium name="RefSeq"/>
        </authorList>
    </citation>
    <scope>IDENTIFICATION</scope>
    <source>
        <tissue evidence="5 6">Whole body</tissue>
    </source>
</reference>
<dbReference type="GO" id="GO:0005783">
    <property type="term" value="C:endoplasmic reticulum"/>
    <property type="evidence" value="ECO:0007669"/>
    <property type="project" value="TreeGrafter"/>
</dbReference>
<dbReference type="PANTHER" id="PTHR31019">
    <property type="entry name" value="SMALL INTEGRAL MEMBRANE PROTEIN 14"/>
    <property type="match status" value="1"/>
</dbReference>
<dbReference type="RefSeq" id="XP_026672373.1">
    <property type="nucleotide sequence ID" value="XM_026816572.1"/>
</dbReference>
<keyword evidence="3" id="KW-0812">Transmembrane</keyword>
<evidence type="ECO:0000256" key="1">
    <source>
        <dbReference type="ARBA" id="ARBA00017902"/>
    </source>
</evidence>